<keyword evidence="3" id="KW-1185">Reference proteome</keyword>
<feature type="region of interest" description="Disordered" evidence="1">
    <location>
        <begin position="1"/>
        <end position="22"/>
    </location>
</feature>
<organism evidence="2 3">
    <name type="scientific">Clarias magur</name>
    <name type="common">Asian catfish</name>
    <name type="synonym">Macropteronotus magur</name>
    <dbReference type="NCBI Taxonomy" id="1594786"/>
    <lineage>
        <taxon>Eukaryota</taxon>
        <taxon>Metazoa</taxon>
        <taxon>Chordata</taxon>
        <taxon>Craniata</taxon>
        <taxon>Vertebrata</taxon>
        <taxon>Euteleostomi</taxon>
        <taxon>Actinopterygii</taxon>
        <taxon>Neopterygii</taxon>
        <taxon>Teleostei</taxon>
        <taxon>Ostariophysi</taxon>
        <taxon>Siluriformes</taxon>
        <taxon>Clariidae</taxon>
        <taxon>Clarias</taxon>
    </lineage>
</organism>
<evidence type="ECO:0000313" key="3">
    <source>
        <dbReference type="Proteomes" id="UP000727407"/>
    </source>
</evidence>
<dbReference type="EMBL" id="QNUK01000013">
    <property type="protein sequence ID" value="KAF5908380.1"/>
    <property type="molecule type" value="Genomic_DNA"/>
</dbReference>
<reference evidence="2" key="1">
    <citation type="submission" date="2020-07" db="EMBL/GenBank/DDBJ databases">
        <title>Clarias magur genome sequencing, assembly and annotation.</title>
        <authorList>
            <person name="Kushwaha B."/>
            <person name="Kumar R."/>
            <person name="Das P."/>
            <person name="Joshi C.G."/>
            <person name="Kumar D."/>
            <person name="Nagpure N.S."/>
            <person name="Pandey M."/>
            <person name="Agarwal S."/>
            <person name="Srivastava S."/>
            <person name="Singh M."/>
            <person name="Sahoo L."/>
            <person name="Jayasankar P."/>
            <person name="Meher P.K."/>
            <person name="Koringa P.G."/>
            <person name="Iquebal M.A."/>
            <person name="Das S.P."/>
            <person name="Bit A."/>
            <person name="Patnaik S."/>
            <person name="Patel N."/>
            <person name="Shah T.M."/>
            <person name="Hinsu A."/>
            <person name="Jena J.K."/>
        </authorList>
    </citation>
    <scope>NUCLEOTIDE SEQUENCE</scope>
    <source>
        <strain evidence="2">CIFAMagur01</strain>
        <tissue evidence="2">Testis</tissue>
    </source>
</reference>
<gene>
    <name evidence="2" type="ORF">DAT39_001858</name>
</gene>
<dbReference type="AlphaFoldDB" id="A0A8J4U7Q6"/>
<sequence>MLQNWTKSKRQSSSLRPTDQVLHNMMTVSPSENGERAISCTFCKSMQPQGTSWTSFRLGLSQRVRLRSVQMNGCSGGNSGKKVKVE</sequence>
<comment type="caution">
    <text evidence="2">The sequence shown here is derived from an EMBL/GenBank/DDBJ whole genome shotgun (WGS) entry which is preliminary data.</text>
</comment>
<evidence type="ECO:0000313" key="2">
    <source>
        <dbReference type="EMBL" id="KAF5908380.1"/>
    </source>
</evidence>
<name>A0A8J4U7Q6_CLAMG</name>
<dbReference type="Proteomes" id="UP000727407">
    <property type="component" value="Unassembled WGS sequence"/>
</dbReference>
<feature type="compositionally biased region" description="Polar residues" evidence="1">
    <location>
        <begin position="1"/>
        <end position="17"/>
    </location>
</feature>
<protein>
    <submittedName>
        <fullName evidence="2">Uncharacterized protein</fullName>
    </submittedName>
</protein>
<proteinExistence type="predicted"/>
<accession>A0A8J4U7Q6</accession>
<evidence type="ECO:0000256" key="1">
    <source>
        <dbReference type="SAM" id="MobiDB-lite"/>
    </source>
</evidence>